<keyword evidence="2" id="KW-1185">Reference proteome</keyword>
<evidence type="ECO:0000313" key="1">
    <source>
        <dbReference type="EMBL" id="KAK9890687.1"/>
    </source>
</evidence>
<evidence type="ECO:0000313" key="2">
    <source>
        <dbReference type="Proteomes" id="UP001431783"/>
    </source>
</evidence>
<proteinExistence type="predicted"/>
<organism evidence="1 2">
    <name type="scientific">Henosepilachna vigintioctopunctata</name>
    <dbReference type="NCBI Taxonomy" id="420089"/>
    <lineage>
        <taxon>Eukaryota</taxon>
        <taxon>Metazoa</taxon>
        <taxon>Ecdysozoa</taxon>
        <taxon>Arthropoda</taxon>
        <taxon>Hexapoda</taxon>
        <taxon>Insecta</taxon>
        <taxon>Pterygota</taxon>
        <taxon>Neoptera</taxon>
        <taxon>Endopterygota</taxon>
        <taxon>Coleoptera</taxon>
        <taxon>Polyphaga</taxon>
        <taxon>Cucujiformia</taxon>
        <taxon>Coccinelloidea</taxon>
        <taxon>Coccinellidae</taxon>
        <taxon>Epilachninae</taxon>
        <taxon>Epilachnini</taxon>
        <taxon>Henosepilachna</taxon>
    </lineage>
</organism>
<protein>
    <submittedName>
        <fullName evidence="1">Uncharacterized protein</fullName>
    </submittedName>
</protein>
<gene>
    <name evidence="1" type="ORF">WA026_012039</name>
</gene>
<dbReference type="AlphaFoldDB" id="A0AAW1VFA9"/>
<dbReference type="Proteomes" id="UP001431783">
    <property type="component" value="Unassembled WGS sequence"/>
</dbReference>
<accession>A0AAW1VFA9</accession>
<dbReference type="EMBL" id="JARQZJ010000126">
    <property type="protein sequence ID" value="KAK9890687.1"/>
    <property type="molecule type" value="Genomic_DNA"/>
</dbReference>
<reference evidence="1 2" key="1">
    <citation type="submission" date="2023-03" db="EMBL/GenBank/DDBJ databases">
        <title>Genome insight into feeding habits of ladybird beetles.</title>
        <authorList>
            <person name="Li H.-S."/>
            <person name="Huang Y.-H."/>
            <person name="Pang H."/>
        </authorList>
    </citation>
    <scope>NUCLEOTIDE SEQUENCE [LARGE SCALE GENOMIC DNA]</scope>
    <source>
        <strain evidence="1">SYSU_2023b</strain>
        <tissue evidence="1">Whole body</tissue>
    </source>
</reference>
<sequence>MAIVKGGGTASIFKYGAAVFESNVRIIEMTIQQYFIAESSATKTTSIIDVDDGTLITIRIVSRKWVEGVDFGPTTKPQIESPA</sequence>
<comment type="caution">
    <text evidence="1">The sequence shown here is derived from an EMBL/GenBank/DDBJ whole genome shotgun (WGS) entry which is preliminary data.</text>
</comment>
<name>A0AAW1VFA9_9CUCU</name>